<keyword evidence="2 8" id="KW-1003">Cell membrane</keyword>
<keyword evidence="4 8" id="KW-1133">Transmembrane helix</keyword>
<dbReference type="GO" id="GO:0007635">
    <property type="term" value="P:chemosensory behavior"/>
    <property type="evidence" value="ECO:0007669"/>
    <property type="project" value="TreeGrafter"/>
</dbReference>
<dbReference type="GO" id="GO:0030424">
    <property type="term" value="C:axon"/>
    <property type="evidence" value="ECO:0007669"/>
    <property type="project" value="TreeGrafter"/>
</dbReference>
<dbReference type="GO" id="GO:0050909">
    <property type="term" value="P:sensory perception of taste"/>
    <property type="evidence" value="ECO:0007669"/>
    <property type="project" value="InterPro"/>
</dbReference>
<comment type="subcellular location">
    <subcellularLocation>
        <location evidence="1 8">Cell membrane</location>
        <topology evidence="1 8">Multi-pass membrane protein</topology>
    </subcellularLocation>
</comment>
<keyword evidence="3 8" id="KW-0812">Transmembrane</keyword>
<protein>
    <recommendedName>
        <fullName evidence="8">Gustatory receptor</fullName>
    </recommendedName>
</protein>
<dbReference type="GO" id="GO:0005886">
    <property type="term" value="C:plasma membrane"/>
    <property type="evidence" value="ECO:0007669"/>
    <property type="project" value="UniProtKB-SubCell"/>
</dbReference>
<feature type="transmembrane region" description="Helical" evidence="8">
    <location>
        <begin position="248"/>
        <end position="271"/>
    </location>
</feature>
<evidence type="ECO:0000256" key="2">
    <source>
        <dbReference type="ARBA" id="ARBA00022475"/>
    </source>
</evidence>
<organism evidence="9 10">
    <name type="scientific">Trichogramma brassicae</name>
    <dbReference type="NCBI Taxonomy" id="86971"/>
    <lineage>
        <taxon>Eukaryota</taxon>
        <taxon>Metazoa</taxon>
        <taxon>Ecdysozoa</taxon>
        <taxon>Arthropoda</taxon>
        <taxon>Hexapoda</taxon>
        <taxon>Insecta</taxon>
        <taxon>Pterygota</taxon>
        <taxon>Neoptera</taxon>
        <taxon>Endopterygota</taxon>
        <taxon>Hymenoptera</taxon>
        <taxon>Apocrita</taxon>
        <taxon>Proctotrupomorpha</taxon>
        <taxon>Chalcidoidea</taxon>
        <taxon>Trichogrammatidae</taxon>
        <taxon>Trichogramma</taxon>
    </lineage>
</organism>
<evidence type="ECO:0000256" key="5">
    <source>
        <dbReference type="ARBA" id="ARBA00023136"/>
    </source>
</evidence>
<dbReference type="InterPro" id="IPR013604">
    <property type="entry name" value="7TM_chemorcpt"/>
</dbReference>
<evidence type="ECO:0000256" key="8">
    <source>
        <dbReference type="RuleBase" id="RU363108"/>
    </source>
</evidence>
<feature type="transmembrane region" description="Helical" evidence="8">
    <location>
        <begin position="131"/>
        <end position="153"/>
    </location>
</feature>
<evidence type="ECO:0000256" key="1">
    <source>
        <dbReference type="ARBA" id="ARBA00004651"/>
    </source>
</evidence>
<evidence type="ECO:0000256" key="4">
    <source>
        <dbReference type="ARBA" id="ARBA00022989"/>
    </source>
</evidence>
<comment type="function">
    <text evidence="8">Gustatory receptor which mediates acceptance or avoidance behavior, depending on its substrates.</text>
</comment>
<name>A0A6H5I469_9HYME</name>
<evidence type="ECO:0000313" key="9">
    <source>
        <dbReference type="EMBL" id="CAB0029599.1"/>
    </source>
</evidence>
<accession>A0A6H5I469</accession>
<dbReference type="AlphaFoldDB" id="A0A6H5I469"/>
<proteinExistence type="inferred from homology"/>
<gene>
    <name evidence="9" type="ORF">TBRA_LOCUS1628</name>
</gene>
<comment type="caution">
    <text evidence="8">Lacks conserved residue(s) required for the propagation of feature annotation.</text>
</comment>
<feature type="transmembrane region" description="Helical" evidence="8">
    <location>
        <begin position="72"/>
        <end position="92"/>
    </location>
</feature>
<evidence type="ECO:0000256" key="6">
    <source>
        <dbReference type="ARBA" id="ARBA00023170"/>
    </source>
</evidence>
<dbReference type="GO" id="GO:0043025">
    <property type="term" value="C:neuronal cell body"/>
    <property type="evidence" value="ECO:0007669"/>
    <property type="project" value="TreeGrafter"/>
</dbReference>
<feature type="transmembrane region" description="Helical" evidence="8">
    <location>
        <begin position="174"/>
        <end position="194"/>
    </location>
</feature>
<dbReference type="GO" id="GO:0007165">
    <property type="term" value="P:signal transduction"/>
    <property type="evidence" value="ECO:0007669"/>
    <property type="project" value="UniProtKB-KW"/>
</dbReference>
<evidence type="ECO:0000313" key="10">
    <source>
        <dbReference type="Proteomes" id="UP000479190"/>
    </source>
</evidence>
<evidence type="ECO:0000256" key="3">
    <source>
        <dbReference type="ARBA" id="ARBA00022692"/>
    </source>
</evidence>
<keyword evidence="5 8" id="KW-0472">Membrane</keyword>
<dbReference type="GO" id="GO:0030425">
    <property type="term" value="C:dendrite"/>
    <property type="evidence" value="ECO:0007669"/>
    <property type="project" value="TreeGrafter"/>
</dbReference>
<dbReference type="EMBL" id="CADCXV010000335">
    <property type="protein sequence ID" value="CAB0029599.1"/>
    <property type="molecule type" value="Genomic_DNA"/>
</dbReference>
<reference evidence="9 10" key="1">
    <citation type="submission" date="2020-02" db="EMBL/GenBank/DDBJ databases">
        <authorList>
            <person name="Ferguson B K."/>
        </authorList>
    </citation>
    <scope>NUCLEOTIDE SEQUENCE [LARGE SCALE GENOMIC DNA]</scope>
</reference>
<keyword evidence="6 8" id="KW-0675">Receptor</keyword>
<keyword evidence="10" id="KW-1185">Reference proteome</keyword>
<feature type="transmembrane region" description="Helical" evidence="8">
    <location>
        <begin position="41"/>
        <end position="60"/>
    </location>
</feature>
<keyword evidence="7 8" id="KW-0807">Transducer</keyword>
<dbReference type="PANTHER" id="PTHR21143">
    <property type="entry name" value="INVERTEBRATE GUSTATORY RECEPTOR"/>
    <property type="match status" value="1"/>
</dbReference>
<evidence type="ECO:0000256" key="7">
    <source>
        <dbReference type="ARBA" id="ARBA00023224"/>
    </source>
</evidence>
<dbReference type="Pfam" id="PF08395">
    <property type="entry name" value="7tm_7"/>
    <property type="match status" value="1"/>
</dbReference>
<dbReference type="Proteomes" id="UP000479190">
    <property type="component" value="Unassembled WGS sequence"/>
</dbReference>
<dbReference type="GO" id="GO:0008049">
    <property type="term" value="P:male courtship behavior"/>
    <property type="evidence" value="ECO:0007669"/>
    <property type="project" value="TreeGrafter"/>
</dbReference>
<dbReference type="PANTHER" id="PTHR21143:SF104">
    <property type="entry name" value="GUSTATORY RECEPTOR 8A-RELATED"/>
    <property type="match status" value="1"/>
</dbReference>
<sequence>MSRAILIALAALFYACKMMGIAPIGLNRLGPETFARSISGILYNVALYFALLWLNVITCVRMLEREAYQEKILGLIYQALIFFNTTIVISNFCLKQRQLIDILNRLVEIKNLTFELDRVDKSRWRSFFKDVAMVFGFVVFCLAICLVVQSFCTGEDTGENCAPLIVLGYTFNDFMILIVYVQYSLLLIVVLHAARLLNDNLSALPRYLTLGRRGSSESELVAILAKIERCRELYSRFVDFVDDFSDLFSFPMLSIICFFLISYICSVFYCVRPLIITFEKIASLVDYSVEFIVFFWHTWVLQTLTSSVSAVEQEVSNFYA</sequence>
<dbReference type="PROSITE" id="PS51257">
    <property type="entry name" value="PROKAR_LIPOPROTEIN"/>
    <property type="match status" value="1"/>
</dbReference>
<comment type="similarity">
    <text evidence="8">Belongs to the insect chemoreceptor superfamily. Gustatory receptor (GR) family.</text>
</comment>
<dbReference type="OrthoDB" id="10332070at2759"/>